<dbReference type="PANTHER" id="PTHR11011:SF116">
    <property type="entry name" value="FATTY ACYL-COA REDUCTASE CG5065-RELATED"/>
    <property type="match status" value="1"/>
</dbReference>
<dbReference type="InterPro" id="IPR036291">
    <property type="entry name" value="NAD(P)-bd_dom_sf"/>
</dbReference>
<evidence type="ECO:0000256" key="2">
    <source>
        <dbReference type="ARBA" id="ARBA00005928"/>
    </source>
</evidence>
<dbReference type="GO" id="GO:0080019">
    <property type="term" value="F:alcohol-forming very long-chain fatty acyl-CoA reductase activity"/>
    <property type="evidence" value="ECO:0007669"/>
    <property type="project" value="InterPro"/>
</dbReference>
<evidence type="ECO:0000313" key="12">
    <source>
        <dbReference type="EMBL" id="KAF0287272.1"/>
    </source>
</evidence>
<evidence type="ECO:0000256" key="5">
    <source>
        <dbReference type="ARBA" id="ARBA00022989"/>
    </source>
</evidence>
<dbReference type="OrthoDB" id="429813at2759"/>
<dbReference type="InterPro" id="IPR013120">
    <property type="entry name" value="FAR_NAD-bd"/>
</dbReference>
<dbReference type="EC" id="1.2.1.84" evidence="9"/>
<dbReference type="CDD" id="cd05236">
    <property type="entry name" value="FAR-N_SDR_e"/>
    <property type="match status" value="1"/>
</dbReference>
<dbReference type="GO" id="GO:0035336">
    <property type="term" value="P:long-chain fatty-acyl-CoA metabolic process"/>
    <property type="evidence" value="ECO:0007669"/>
    <property type="project" value="TreeGrafter"/>
</dbReference>
<feature type="domain" description="Fatty acyl-CoA reductase C-terminal" evidence="10">
    <location>
        <begin position="361"/>
        <end position="453"/>
    </location>
</feature>
<dbReference type="SUPFAM" id="SSF51735">
    <property type="entry name" value="NAD(P)-binding Rossmann-fold domains"/>
    <property type="match status" value="1"/>
</dbReference>
<keyword evidence="4" id="KW-0812">Transmembrane</keyword>
<keyword evidence="13" id="KW-1185">Reference proteome</keyword>
<dbReference type="GO" id="GO:0102965">
    <property type="term" value="F:alcohol-forming long-chain fatty acyl-CoA reductase activity"/>
    <property type="evidence" value="ECO:0007669"/>
    <property type="project" value="UniProtKB-EC"/>
</dbReference>
<dbReference type="GO" id="GO:0005777">
    <property type="term" value="C:peroxisome"/>
    <property type="evidence" value="ECO:0007669"/>
    <property type="project" value="TreeGrafter"/>
</dbReference>
<dbReference type="FunFam" id="3.40.50.720:FF:000143">
    <property type="entry name" value="Fatty acyl-CoA reductase"/>
    <property type="match status" value="1"/>
</dbReference>
<dbReference type="Pfam" id="PF03015">
    <property type="entry name" value="Sterile"/>
    <property type="match status" value="1"/>
</dbReference>
<comment type="similarity">
    <text evidence="2 9">Belongs to the fatty acyl-CoA reductase family.</text>
</comment>
<evidence type="ECO:0000256" key="8">
    <source>
        <dbReference type="ARBA" id="ARBA00052530"/>
    </source>
</evidence>
<dbReference type="EMBL" id="VIIS01002204">
    <property type="protein sequence ID" value="KAF0287272.1"/>
    <property type="molecule type" value="Genomic_DNA"/>
</dbReference>
<evidence type="ECO:0000256" key="1">
    <source>
        <dbReference type="ARBA" id="ARBA00004141"/>
    </source>
</evidence>
<sequence>MGSVAEFYRGKAVLITGGTGFMGKVLLEKLLRSCPGVTKLYVILRPKRNKSVNERRDMLLKTQIFDYLKKTDPAQLDKVVAIPGDVMQPGLGISSADRQTLEDEVSIVFHSAATVKFDEVLKVSVTMNVKGTQSLLHLAKRMRNLEAFIHVSTAYCNCDREVIDEVVYPSPADPKKVMEMVEWLDDDVLADITPKLLGNRPNTYTYTKALAESLIVSECEGHAGGHCPAFHRDRAGVTCAWKEPLPGWVDNFNGPTGMIAGAGKGLMRTLLCHEDLVADVVPVDVPINLMITAAWYTAVRSPRHPTVYNCASGSIRPIRWREVRVWGELELRENPMCNVLWYPGGSFTSSPLANKFWVVVCHFIPAYILDAVIMLCGHKPLLVRIHKRMLKASNCLTYFTTHQWTFKSNNVLSLLGEMSEHDRQEFHFDMKDLDWRKYLAIYCIGVRRFILKEDDDMEKSRRHLRRWVLGRRRAAPRRSGCTYVQEACRLLFFLLTWRTLLNRSETARALWSSLLTLLRSMMPAVLAPLTS</sequence>
<name>A0A6A4VAB8_AMPAM</name>
<dbReference type="Gene3D" id="3.40.50.720">
    <property type="entry name" value="NAD(P)-binding Rossmann-like Domain"/>
    <property type="match status" value="1"/>
</dbReference>
<dbReference type="EMBL" id="VIIS01002204">
    <property type="protein sequence ID" value="KAF0287273.1"/>
    <property type="molecule type" value="Genomic_DNA"/>
</dbReference>
<dbReference type="PANTHER" id="PTHR11011">
    <property type="entry name" value="MALE STERILITY PROTEIN 2-RELATED"/>
    <property type="match status" value="1"/>
</dbReference>
<keyword evidence="6 9" id="KW-0443">Lipid metabolism</keyword>
<reference evidence="12 13" key="1">
    <citation type="submission" date="2019-07" db="EMBL/GenBank/DDBJ databases">
        <title>Draft genome assembly of a fouling barnacle, Amphibalanus amphitrite (Darwin, 1854): The first reference genome for Thecostraca.</title>
        <authorList>
            <person name="Kim W."/>
        </authorList>
    </citation>
    <scope>NUCLEOTIDE SEQUENCE [LARGE SCALE GENOMIC DNA]</scope>
    <source>
        <strain evidence="12">SNU_AA5</strain>
        <tissue evidence="12">Soma without cirri and trophi</tissue>
    </source>
</reference>
<evidence type="ECO:0000259" key="10">
    <source>
        <dbReference type="Pfam" id="PF03015"/>
    </source>
</evidence>
<evidence type="ECO:0000259" key="11">
    <source>
        <dbReference type="Pfam" id="PF07993"/>
    </source>
</evidence>
<dbReference type="CDD" id="cd09071">
    <property type="entry name" value="FAR_C"/>
    <property type="match status" value="1"/>
</dbReference>
<accession>A0A6A4VAB8</accession>
<dbReference type="AlphaFoldDB" id="A0A6A4VAB8"/>
<gene>
    <name evidence="12" type="ORF">FJT64_014276</name>
</gene>
<dbReference type="Proteomes" id="UP000440578">
    <property type="component" value="Unassembled WGS sequence"/>
</dbReference>
<keyword evidence="9" id="KW-0560">Oxidoreductase</keyword>
<dbReference type="InterPro" id="IPR026055">
    <property type="entry name" value="FAR"/>
</dbReference>
<dbReference type="InterPro" id="IPR033640">
    <property type="entry name" value="FAR_C"/>
</dbReference>
<evidence type="ECO:0000256" key="6">
    <source>
        <dbReference type="ARBA" id="ARBA00023098"/>
    </source>
</evidence>
<feature type="domain" description="Thioester reductase (TE)" evidence="11">
    <location>
        <begin position="15"/>
        <end position="290"/>
    </location>
</feature>
<evidence type="ECO:0000256" key="9">
    <source>
        <dbReference type="RuleBase" id="RU363097"/>
    </source>
</evidence>
<keyword evidence="3 9" id="KW-0444">Lipid biosynthesis</keyword>
<evidence type="ECO:0000313" key="13">
    <source>
        <dbReference type="Proteomes" id="UP000440578"/>
    </source>
</evidence>
<keyword evidence="5" id="KW-1133">Transmembrane helix</keyword>
<comment type="subcellular location">
    <subcellularLocation>
        <location evidence="1">Membrane</location>
        <topology evidence="1">Multi-pass membrane protein</topology>
    </subcellularLocation>
</comment>
<evidence type="ECO:0000256" key="4">
    <source>
        <dbReference type="ARBA" id="ARBA00022692"/>
    </source>
</evidence>
<comment type="catalytic activity">
    <reaction evidence="8 9">
        <text>a long-chain fatty acyl-CoA + 2 NADPH + 2 H(+) = a long-chain primary fatty alcohol + 2 NADP(+) + CoA</text>
        <dbReference type="Rhea" id="RHEA:52716"/>
        <dbReference type="ChEBI" id="CHEBI:15378"/>
        <dbReference type="ChEBI" id="CHEBI:57287"/>
        <dbReference type="ChEBI" id="CHEBI:57783"/>
        <dbReference type="ChEBI" id="CHEBI:58349"/>
        <dbReference type="ChEBI" id="CHEBI:77396"/>
        <dbReference type="ChEBI" id="CHEBI:83139"/>
        <dbReference type="EC" id="1.2.1.84"/>
    </reaction>
</comment>
<comment type="caution">
    <text evidence="12">The sequence shown here is derived from an EMBL/GenBank/DDBJ whole genome shotgun (WGS) entry which is preliminary data.</text>
</comment>
<protein>
    <recommendedName>
        <fullName evidence="9">Fatty acyl-CoA reductase</fullName>
        <ecNumber evidence="9">1.2.1.84</ecNumber>
    </recommendedName>
</protein>
<evidence type="ECO:0000256" key="7">
    <source>
        <dbReference type="ARBA" id="ARBA00023136"/>
    </source>
</evidence>
<organism evidence="12 13">
    <name type="scientific">Amphibalanus amphitrite</name>
    <name type="common">Striped barnacle</name>
    <name type="synonym">Balanus amphitrite</name>
    <dbReference type="NCBI Taxonomy" id="1232801"/>
    <lineage>
        <taxon>Eukaryota</taxon>
        <taxon>Metazoa</taxon>
        <taxon>Ecdysozoa</taxon>
        <taxon>Arthropoda</taxon>
        <taxon>Crustacea</taxon>
        <taxon>Multicrustacea</taxon>
        <taxon>Cirripedia</taxon>
        <taxon>Thoracica</taxon>
        <taxon>Thoracicalcarea</taxon>
        <taxon>Balanomorpha</taxon>
        <taxon>Balanoidea</taxon>
        <taxon>Balanidae</taxon>
        <taxon>Amphibalaninae</taxon>
        <taxon>Amphibalanus</taxon>
    </lineage>
</organism>
<keyword evidence="9" id="KW-0521">NADP</keyword>
<dbReference type="GO" id="GO:0016020">
    <property type="term" value="C:membrane"/>
    <property type="evidence" value="ECO:0007669"/>
    <property type="project" value="UniProtKB-SubCell"/>
</dbReference>
<keyword evidence="7" id="KW-0472">Membrane</keyword>
<evidence type="ECO:0000256" key="3">
    <source>
        <dbReference type="ARBA" id="ARBA00022516"/>
    </source>
</evidence>
<dbReference type="Pfam" id="PF07993">
    <property type="entry name" value="NAD_binding_4"/>
    <property type="match status" value="1"/>
</dbReference>
<comment type="function">
    <text evidence="9">Catalyzes the reduction of fatty acyl-CoA to fatty alcohols.</text>
</comment>
<proteinExistence type="inferred from homology"/>